<dbReference type="AlphaFoldDB" id="A0A4Y2HPV5"/>
<gene>
    <name evidence="2" type="ORF">AVEN_188005_1</name>
</gene>
<keyword evidence="3" id="KW-1185">Reference proteome</keyword>
<sequence length="98" mass="11625">MHECTQNPPSAPAHLMRRRGEHVMPQPTNQRAGFHKLHLQRASERTKRRKKSSGEQRKRTKEMHDQIELEKPEFRPQRMRPEGGEGTPVARRRQNQEN</sequence>
<organism evidence="2 3">
    <name type="scientific">Araneus ventricosus</name>
    <name type="common">Orbweaver spider</name>
    <name type="synonym">Epeira ventricosa</name>
    <dbReference type="NCBI Taxonomy" id="182803"/>
    <lineage>
        <taxon>Eukaryota</taxon>
        <taxon>Metazoa</taxon>
        <taxon>Ecdysozoa</taxon>
        <taxon>Arthropoda</taxon>
        <taxon>Chelicerata</taxon>
        <taxon>Arachnida</taxon>
        <taxon>Araneae</taxon>
        <taxon>Araneomorphae</taxon>
        <taxon>Entelegynae</taxon>
        <taxon>Araneoidea</taxon>
        <taxon>Araneidae</taxon>
        <taxon>Araneus</taxon>
    </lineage>
</organism>
<dbReference type="Proteomes" id="UP000499080">
    <property type="component" value="Unassembled WGS sequence"/>
</dbReference>
<evidence type="ECO:0000313" key="2">
    <source>
        <dbReference type="EMBL" id="GBM67406.1"/>
    </source>
</evidence>
<evidence type="ECO:0000313" key="3">
    <source>
        <dbReference type="Proteomes" id="UP000499080"/>
    </source>
</evidence>
<reference evidence="2 3" key="1">
    <citation type="journal article" date="2019" name="Sci. Rep.">
        <title>Orb-weaving spider Araneus ventricosus genome elucidates the spidroin gene catalogue.</title>
        <authorList>
            <person name="Kono N."/>
            <person name="Nakamura H."/>
            <person name="Ohtoshi R."/>
            <person name="Moran D.A.P."/>
            <person name="Shinohara A."/>
            <person name="Yoshida Y."/>
            <person name="Fujiwara M."/>
            <person name="Mori M."/>
            <person name="Tomita M."/>
            <person name="Arakawa K."/>
        </authorList>
    </citation>
    <scope>NUCLEOTIDE SEQUENCE [LARGE SCALE GENOMIC DNA]</scope>
</reference>
<comment type="caution">
    <text evidence="2">The sequence shown here is derived from an EMBL/GenBank/DDBJ whole genome shotgun (WGS) entry which is preliminary data.</text>
</comment>
<evidence type="ECO:0000256" key="1">
    <source>
        <dbReference type="SAM" id="MobiDB-lite"/>
    </source>
</evidence>
<feature type="compositionally biased region" description="Basic and acidic residues" evidence="1">
    <location>
        <begin position="52"/>
        <end position="83"/>
    </location>
</feature>
<feature type="region of interest" description="Disordered" evidence="1">
    <location>
        <begin position="1"/>
        <end position="98"/>
    </location>
</feature>
<proteinExistence type="predicted"/>
<protein>
    <submittedName>
        <fullName evidence="2">Uncharacterized protein</fullName>
    </submittedName>
</protein>
<accession>A0A4Y2HPV5</accession>
<dbReference type="EMBL" id="BGPR01002082">
    <property type="protein sequence ID" value="GBM67406.1"/>
    <property type="molecule type" value="Genomic_DNA"/>
</dbReference>
<name>A0A4Y2HPV5_ARAVE</name>